<dbReference type="STRING" id="675824.A0A1E3PXZ8"/>
<dbReference type="GO" id="GO:0016075">
    <property type="term" value="P:rRNA catabolic process"/>
    <property type="evidence" value="ECO:0007669"/>
    <property type="project" value="EnsemblFungi"/>
</dbReference>
<dbReference type="SUPFAM" id="SSF54211">
    <property type="entry name" value="Ribosomal protein S5 domain 2-like"/>
    <property type="match status" value="1"/>
</dbReference>
<dbReference type="InterPro" id="IPR027408">
    <property type="entry name" value="PNPase/RNase_PH_dom_sf"/>
</dbReference>
<dbReference type="FunFam" id="3.30.230.70:FF:000004">
    <property type="entry name" value="Exosome complex component Rrp41"/>
    <property type="match status" value="1"/>
</dbReference>
<dbReference type="AlphaFoldDB" id="A0A1E3PXZ8"/>
<dbReference type="GO" id="GO:0071038">
    <property type="term" value="P:TRAMP-dependent tRNA surveillance pathway"/>
    <property type="evidence" value="ECO:0007669"/>
    <property type="project" value="EnsemblFungi"/>
</dbReference>
<sequence length="245" mass="27282">MASRIEIYSPEGLRLDGRRWNEVRHFRCGINTHPVSSDGSSIIEQGNTKVICNVIGPAEPTLRSRVLLDRVSISVKLVVAPFSTIERRKRPQSDSRIQEMCSSIQHVFEDAVIAHLFPRSQIDVNLYIVAQDGGVLQACINATTLALIDAGVPMYDYICACTAGMLDREVLLDLNRIEESAMPFLTMATIGGTRKAALLQLEMKVQFDRLESMMAAAMSGCHHVRDLMDNEVRKHGKSRLERGSL</sequence>
<dbReference type="GO" id="GO:0000177">
    <property type="term" value="C:cytoplasmic exosome (RNase complex)"/>
    <property type="evidence" value="ECO:0007669"/>
    <property type="project" value="EnsemblFungi"/>
</dbReference>
<comment type="subunit">
    <text evidence="6">Component of the RNA exosome complex. Specifically part of the catalytically inactive RNA exosome core complex (Exo-9) which may associate with the catalytic subunits RRP6 and DIS3 in cytoplasmic- and nuclear-specific RNA exosome complex forms. Exo-9 is formed by a hexameric base ring of RNase PH domain-containing subunits and a cap ring consisting of CSL4, RRP4 and RRP40.</text>
</comment>
<dbReference type="InterPro" id="IPR001247">
    <property type="entry name" value="ExoRNase_PH_dom1"/>
</dbReference>
<dbReference type="Gene3D" id="3.30.230.70">
    <property type="entry name" value="GHMP Kinase, N-terminal domain"/>
    <property type="match status" value="1"/>
</dbReference>
<dbReference type="SUPFAM" id="SSF55666">
    <property type="entry name" value="Ribonuclease PH domain 2-like"/>
    <property type="match status" value="1"/>
</dbReference>
<reference evidence="10 11" key="1">
    <citation type="journal article" date="2016" name="Proc. Natl. Acad. Sci. U.S.A.">
        <title>Comparative genomics of biotechnologically important yeasts.</title>
        <authorList>
            <person name="Riley R."/>
            <person name="Haridas S."/>
            <person name="Wolfe K.H."/>
            <person name="Lopes M.R."/>
            <person name="Hittinger C.T."/>
            <person name="Goeker M."/>
            <person name="Salamov A.A."/>
            <person name="Wisecaver J.H."/>
            <person name="Long T.M."/>
            <person name="Calvey C.H."/>
            <person name="Aerts A.L."/>
            <person name="Barry K.W."/>
            <person name="Choi C."/>
            <person name="Clum A."/>
            <person name="Coughlan A.Y."/>
            <person name="Deshpande S."/>
            <person name="Douglass A.P."/>
            <person name="Hanson S.J."/>
            <person name="Klenk H.-P."/>
            <person name="LaButti K.M."/>
            <person name="Lapidus A."/>
            <person name="Lindquist E.A."/>
            <person name="Lipzen A.M."/>
            <person name="Meier-Kolthoff J.P."/>
            <person name="Ohm R.A."/>
            <person name="Otillar R.P."/>
            <person name="Pangilinan J.L."/>
            <person name="Peng Y."/>
            <person name="Rokas A."/>
            <person name="Rosa C.A."/>
            <person name="Scheuner C."/>
            <person name="Sibirny A.A."/>
            <person name="Slot J.C."/>
            <person name="Stielow J.B."/>
            <person name="Sun H."/>
            <person name="Kurtzman C.P."/>
            <person name="Blackwell M."/>
            <person name="Grigoriev I.V."/>
            <person name="Jeffries T.W."/>
        </authorList>
    </citation>
    <scope>NUCLEOTIDE SEQUENCE [LARGE SCALE GENOMIC DNA]</scope>
    <source>
        <strain evidence="10 11">NRRL Y-11557</strain>
    </source>
</reference>
<evidence type="ECO:0000313" key="11">
    <source>
        <dbReference type="Proteomes" id="UP000094385"/>
    </source>
</evidence>
<dbReference type="Pfam" id="PF03725">
    <property type="entry name" value="RNase_PH_C"/>
    <property type="match status" value="1"/>
</dbReference>
<dbReference type="GO" id="GO:0071051">
    <property type="term" value="P:poly(A)-dependent snoRNA 3'-end processing"/>
    <property type="evidence" value="ECO:0007669"/>
    <property type="project" value="EnsemblFungi"/>
</dbReference>
<organism evidence="10 11">
    <name type="scientific">Lipomyces starkeyi NRRL Y-11557</name>
    <dbReference type="NCBI Taxonomy" id="675824"/>
    <lineage>
        <taxon>Eukaryota</taxon>
        <taxon>Fungi</taxon>
        <taxon>Dikarya</taxon>
        <taxon>Ascomycota</taxon>
        <taxon>Saccharomycotina</taxon>
        <taxon>Lipomycetes</taxon>
        <taxon>Lipomycetales</taxon>
        <taxon>Lipomycetaceae</taxon>
        <taxon>Lipomyces</taxon>
    </lineage>
</organism>
<name>A0A1E3PXZ8_LIPST</name>
<accession>A0A1E3PXZ8</accession>
<evidence type="ECO:0000313" key="10">
    <source>
        <dbReference type="EMBL" id="ODQ70154.1"/>
    </source>
</evidence>
<dbReference type="OrthoDB" id="437922at2759"/>
<comment type="subcellular location">
    <subcellularLocation>
        <location evidence="1">Cytoplasm</location>
    </subcellularLocation>
    <subcellularLocation>
        <location evidence="2">Nucleus</location>
        <location evidence="2">Nucleolus</location>
    </subcellularLocation>
</comment>
<protein>
    <recommendedName>
        <fullName evidence="7">Ribosomal RNA-processing protein 41</fullName>
    </recommendedName>
</protein>
<feature type="domain" description="Exoribonuclease phosphorolytic" evidence="9">
    <location>
        <begin position="156"/>
        <end position="219"/>
    </location>
</feature>
<dbReference type="GO" id="GO:0071031">
    <property type="term" value="P:nuclear mRNA surveillance of mRNA 3'-end processing"/>
    <property type="evidence" value="ECO:0007669"/>
    <property type="project" value="EnsemblFungi"/>
</dbReference>
<dbReference type="InterPro" id="IPR050080">
    <property type="entry name" value="RNase_PH"/>
</dbReference>
<proteinExistence type="inferred from homology"/>
<dbReference type="PANTHER" id="PTHR11953:SF0">
    <property type="entry name" value="EXOSOME COMPLEX COMPONENT RRP41"/>
    <property type="match status" value="1"/>
</dbReference>
<dbReference type="GO" id="GO:0005730">
    <property type="term" value="C:nucleolus"/>
    <property type="evidence" value="ECO:0007669"/>
    <property type="project" value="UniProtKB-SubCell"/>
</dbReference>
<dbReference type="InterPro" id="IPR015847">
    <property type="entry name" value="ExoRNase_PH_dom2"/>
</dbReference>
<evidence type="ECO:0000256" key="6">
    <source>
        <dbReference type="ARBA" id="ARBA00063066"/>
    </source>
</evidence>
<dbReference type="Proteomes" id="UP000094385">
    <property type="component" value="Unassembled WGS sequence"/>
</dbReference>
<dbReference type="InterPro" id="IPR036345">
    <property type="entry name" value="ExoRNase_PH_dom2_sf"/>
</dbReference>
<dbReference type="GO" id="GO:0030847">
    <property type="term" value="P:termination of RNA polymerase II transcription, exosome-dependent"/>
    <property type="evidence" value="ECO:0007669"/>
    <property type="project" value="EnsemblFungi"/>
</dbReference>
<gene>
    <name evidence="10" type="ORF">LIPSTDRAFT_99482</name>
</gene>
<dbReference type="GO" id="GO:0000467">
    <property type="term" value="P:exonucleolytic trimming to generate mature 3'-end of 5.8S rRNA from tricistronic rRNA transcript (SSU-rRNA, 5.8S rRNA, LSU-rRNA)"/>
    <property type="evidence" value="ECO:0007669"/>
    <property type="project" value="EnsemblFungi"/>
</dbReference>
<dbReference type="GO" id="GO:0034473">
    <property type="term" value="P:U1 snRNA 3'-end processing"/>
    <property type="evidence" value="ECO:0007669"/>
    <property type="project" value="EnsemblFungi"/>
</dbReference>
<dbReference type="EMBL" id="KV454301">
    <property type="protein sequence ID" value="ODQ70154.1"/>
    <property type="molecule type" value="Genomic_DNA"/>
</dbReference>
<dbReference type="PANTHER" id="PTHR11953">
    <property type="entry name" value="EXOSOME COMPLEX COMPONENT"/>
    <property type="match status" value="1"/>
</dbReference>
<evidence type="ECO:0000256" key="2">
    <source>
        <dbReference type="ARBA" id="ARBA00004604"/>
    </source>
</evidence>
<dbReference type="GO" id="GO:0071039">
    <property type="term" value="P:nuclear polyadenylation-dependent CUT catabolic process"/>
    <property type="evidence" value="ECO:0007669"/>
    <property type="project" value="EnsemblFungi"/>
</dbReference>
<keyword evidence="11" id="KW-1185">Reference proteome</keyword>
<evidence type="ECO:0000259" key="8">
    <source>
        <dbReference type="Pfam" id="PF01138"/>
    </source>
</evidence>
<evidence type="ECO:0000256" key="1">
    <source>
        <dbReference type="ARBA" id="ARBA00004496"/>
    </source>
</evidence>
<comment type="similarity">
    <text evidence="3">Belongs to the RNase PH family.</text>
</comment>
<dbReference type="GO" id="GO:0000176">
    <property type="term" value="C:nuclear exosome (RNase complex)"/>
    <property type="evidence" value="ECO:0007669"/>
    <property type="project" value="EnsemblFungi"/>
</dbReference>
<keyword evidence="4" id="KW-0963">Cytoplasm</keyword>
<keyword evidence="5" id="KW-0271">Exosome</keyword>
<evidence type="ECO:0000256" key="4">
    <source>
        <dbReference type="ARBA" id="ARBA00022490"/>
    </source>
</evidence>
<dbReference type="Pfam" id="PF01138">
    <property type="entry name" value="RNase_PH"/>
    <property type="match status" value="1"/>
</dbReference>
<dbReference type="GO" id="GO:0034476">
    <property type="term" value="P:U5 snRNA 3'-end processing"/>
    <property type="evidence" value="ECO:0007669"/>
    <property type="project" value="EnsemblFungi"/>
</dbReference>
<dbReference type="GO" id="GO:0003723">
    <property type="term" value="F:RNA binding"/>
    <property type="evidence" value="ECO:0007669"/>
    <property type="project" value="TreeGrafter"/>
</dbReference>
<dbReference type="GO" id="GO:0034475">
    <property type="term" value="P:U4 snRNA 3'-end processing"/>
    <property type="evidence" value="ECO:0007669"/>
    <property type="project" value="EnsemblFungi"/>
</dbReference>
<evidence type="ECO:0000256" key="7">
    <source>
        <dbReference type="ARBA" id="ARBA00077929"/>
    </source>
</evidence>
<evidence type="ECO:0000259" key="9">
    <source>
        <dbReference type="Pfam" id="PF03725"/>
    </source>
</evidence>
<dbReference type="GO" id="GO:0000785">
    <property type="term" value="C:chromatin"/>
    <property type="evidence" value="ECO:0007669"/>
    <property type="project" value="EnsemblFungi"/>
</dbReference>
<evidence type="ECO:0000256" key="3">
    <source>
        <dbReference type="ARBA" id="ARBA00006678"/>
    </source>
</evidence>
<dbReference type="InterPro" id="IPR020568">
    <property type="entry name" value="Ribosomal_Su5_D2-typ_SF"/>
</dbReference>
<dbReference type="GO" id="GO:0070478">
    <property type="term" value="P:nuclear-transcribed mRNA catabolic process, 3'-5' exonucleolytic nonsense-mediated decay"/>
    <property type="evidence" value="ECO:0007669"/>
    <property type="project" value="EnsemblFungi"/>
</dbReference>
<feature type="domain" description="Exoribonuclease phosphorolytic" evidence="8">
    <location>
        <begin position="22"/>
        <end position="153"/>
    </location>
</feature>
<evidence type="ECO:0000256" key="5">
    <source>
        <dbReference type="ARBA" id="ARBA00022835"/>
    </source>
</evidence>
<dbReference type="CDD" id="cd11370">
    <property type="entry name" value="RNase_PH_RRP41"/>
    <property type="match status" value="1"/>
</dbReference>